<organism evidence="7 8">
    <name type="scientific">Leucothrix pacifica</name>
    <dbReference type="NCBI Taxonomy" id="1247513"/>
    <lineage>
        <taxon>Bacteria</taxon>
        <taxon>Pseudomonadati</taxon>
        <taxon>Pseudomonadota</taxon>
        <taxon>Gammaproteobacteria</taxon>
        <taxon>Thiotrichales</taxon>
        <taxon>Thiotrichaceae</taxon>
        <taxon>Leucothrix</taxon>
    </lineage>
</organism>
<dbReference type="PANTHER" id="PTHR14359">
    <property type="entry name" value="HOMO-OLIGOMERIC FLAVIN CONTAINING CYS DECARBOXYLASE FAMILY"/>
    <property type="match status" value="1"/>
</dbReference>
<dbReference type="SUPFAM" id="SSF52507">
    <property type="entry name" value="Homo-oligomeric flavin-containing Cys decarboxylases, HFCD"/>
    <property type="match status" value="1"/>
</dbReference>
<dbReference type="Gene3D" id="3.40.50.1950">
    <property type="entry name" value="Flavin prenyltransferase-like"/>
    <property type="match status" value="1"/>
</dbReference>
<dbReference type="GO" id="GO:0010181">
    <property type="term" value="F:FMN binding"/>
    <property type="evidence" value="ECO:0007669"/>
    <property type="project" value="UniProtKB-UniRule"/>
</dbReference>
<evidence type="ECO:0000259" key="5">
    <source>
        <dbReference type="Pfam" id="PF02441"/>
    </source>
</evidence>
<name>A0A317CGQ4_9GAMM</name>
<proteinExistence type="inferred from homology"/>
<feature type="region of interest" description="Phosphopantothenoylcysteine decarboxylase" evidence="3">
    <location>
        <begin position="1"/>
        <end position="197"/>
    </location>
</feature>
<dbReference type="InterPro" id="IPR035929">
    <property type="entry name" value="CoaB-like_sf"/>
</dbReference>
<dbReference type="InterPro" id="IPR007085">
    <property type="entry name" value="DNA/pantothenate-metab_flavo_C"/>
</dbReference>
<dbReference type="AlphaFoldDB" id="A0A317CGQ4"/>
<gene>
    <name evidence="3 7" type="primary">coaBC</name>
    <name evidence="7" type="ORF">DKW60_10015</name>
</gene>
<evidence type="ECO:0000313" key="7">
    <source>
        <dbReference type="EMBL" id="PWQ97698.1"/>
    </source>
</evidence>
<dbReference type="Proteomes" id="UP000245539">
    <property type="component" value="Unassembled WGS sequence"/>
</dbReference>
<dbReference type="Gene3D" id="3.40.50.10300">
    <property type="entry name" value="CoaB-like"/>
    <property type="match status" value="1"/>
</dbReference>
<feature type="binding site" evidence="3">
    <location>
        <position position="348"/>
    </location>
    <ligand>
        <name>CTP</name>
        <dbReference type="ChEBI" id="CHEBI:37563"/>
    </ligand>
</feature>
<sequence length="411" mass="44177">MNKLSSKNILVGISGGIAAYKSAELIRLFKKADANVRVCMTNGAQEFITPLTLQALSGNPVHSTLLDPDAEAGMGHIELARWADLLVIAPATADLMARMRAGMADDLLTTLVLASNAPVHIAPAMNQQMWAHPATQDNVAELAKYHHIHGPAAGEQACGDVGYGRMLEPQEIVDAVVGTLNQTINTSDVEQQLAGKRVLITAGPTREPLDPVRYLTNRSSGKMGYAIAEAAAAMGAEVVLVSGPTQLSVSDHIKRVDIETAEQMLSAVTSEVENCDIFIAAAAVADYRLKEVATKKMKKQGSGLHLELEQNPDILATTSIANPDLFTVGFAAETNDVIEYATGKLKRKQLNMIVANQVGINKGFDKDSNQVDILTADGEHITLPEMNKKQLAFDILDIICQTYHKEKPHAL</sequence>
<keyword evidence="3 4" id="KW-0436">Ligase</keyword>
<dbReference type="InterPro" id="IPR036551">
    <property type="entry name" value="Flavin_trans-like"/>
</dbReference>
<dbReference type="EC" id="4.1.1.36" evidence="3"/>
<dbReference type="Pfam" id="PF02441">
    <property type="entry name" value="Flavoprotein"/>
    <property type="match status" value="1"/>
</dbReference>
<reference evidence="7 8" key="1">
    <citation type="submission" date="2018-05" db="EMBL/GenBank/DDBJ databases">
        <title>Leucothrix arctica sp. nov., isolated from Arctic seawater.</title>
        <authorList>
            <person name="Choi A."/>
            <person name="Baek K."/>
        </authorList>
    </citation>
    <scope>NUCLEOTIDE SEQUENCE [LARGE SCALE GENOMIC DNA]</scope>
    <source>
        <strain evidence="7 8">JCM 18388</strain>
    </source>
</reference>
<comment type="pathway">
    <text evidence="3 4">Cofactor biosynthesis; coenzyme A biosynthesis; CoA from (R)-pantothenate: step 3/5.</text>
</comment>
<evidence type="ECO:0000313" key="8">
    <source>
        <dbReference type="Proteomes" id="UP000245539"/>
    </source>
</evidence>
<feature type="domain" description="DNA/pantothenate metabolism flavoprotein C-terminal" evidence="6">
    <location>
        <begin position="193"/>
        <end position="401"/>
    </location>
</feature>
<comment type="cofactor">
    <cofactor evidence="3">
        <name>Mg(2+)</name>
        <dbReference type="ChEBI" id="CHEBI:18420"/>
    </cofactor>
</comment>
<comment type="similarity">
    <text evidence="3 4">In the N-terminal section; belongs to the HFCD (homo-oligomeric flavin containing Cys decarboxylase) superfamily.</text>
</comment>
<accession>A0A317CGQ4</accession>
<evidence type="ECO:0000256" key="4">
    <source>
        <dbReference type="RuleBase" id="RU364078"/>
    </source>
</evidence>
<keyword evidence="3" id="KW-0460">Magnesium</keyword>
<protein>
    <recommendedName>
        <fullName evidence="3">Coenzyme A biosynthesis bifunctional protein CoaBC</fullName>
    </recommendedName>
    <alternativeName>
        <fullName evidence="3">DNA/pantothenate metabolism flavoprotein</fullName>
    </alternativeName>
    <alternativeName>
        <fullName evidence="3">Phosphopantothenoylcysteine synthetase/decarboxylase</fullName>
        <shortName evidence="3">PPCS-PPCDC</shortName>
    </alternativeName>
    <domain>
        <recommendedName>
            <fullName evidence="3">Phosphopantothenoylcysteine decarboxylase</fullName>
            <shortName evidence="3">PPC decarboxylase</shortName>
            <shortName evidence="3">PPC-DC</shortName>
            <ecNumber evidence="3">4.1.1.36</ecNumber>
        </recommendedName>
        <alternativeName>
            <fullName evidence="3">CoaC</fullName>
        </alternativeName>
    </domain>
    <domain>
        <recommendedName>
            <fullName evidence="3">Phosphopantothenate--cysteine ligase</fullName>
            <ecNumber evidence="3">6.3.2.5</ecNumber>
        </recommendedName>
        <alternativeName>
            <fullName evidence="3">CoaB</fullName>
        </alternativeName>
        <alternativeName>
            <fullName evidence="3">Phosphopantothenoylcysteine synthetase</fullName>
            <shortName evidence="3">PPC synthetase</shortName>
            <shortName evidence="3">PPC-S</shortName>
        </alternativeName>
    </domain>
</protein>
<keyword evidence="1 3" id="KW-0210">Decarboxylase</keyword>
<keyword evidence="2 3" id="KW-0456">Lyase</keyword>
<dbReference type="GO" id="GO:0004632">
    <property type="term" value="F:phosphopantothenate--cysteine ligase activity"/>
    <property type="evidence" value="ECO:0007669"/>
    <property type="project" value="UniProtKB-UniRule"/>
</dbReference>
<feature type="active site" description="Proton donor" evidence="3">
    <location>
        <position position="158"/>
    </location>
</feature>
<feature type="domain" description="Flavoprotein" evidence="5">
    <location>
        <begin position="7"/>
        <end position="178"/>
    </location>
</feature>
<dbReference type="GO" id="GO:0071513">
    <property type="term" value="C:phosphopantothenoylcysteine decarboxylase complex"/>
    <property type="evidence" value="ECO:0007669"/>
    <property type="project" value="TreeGrafter"/>
</dbReference>
<keyword evidence="8" id="KW-1185">Reference proteome</keyword>
<comment type="function">
    <text evidence="3">Catalyzes two sequential steps in the biosynthesis of coenzyme A. In the first step cysteine is conjugated to 4'-phosphopantothenate to form 4-phosphopantothenoylcysteine. In the second step the latter compound is decarboxylated to form 4'-phosphopantotheine.</text>
</comment>
<dbReference type="EC" id="6.3.2.5" evidence="3"/>
<comment type="caution">
    <text evidence="7">The sequence shown here is derived from an EMBL/GenBank/DDBJ whole genome shotgun (WGS) entry which is preliminary data.</text>
</comment>
<feature type="binding site" evidence="3">
    <location>
        <position position="286"/>
    </location>
    <ligand>
        <name>CTP</name>
        <dbReference type="ChEBI" id="CHEBI:37563"/>
    </ligand>
</feature>
<evidence type="ECO:0000256" key="2">
    <source>
        <dbReference type="ARBA" id="ARBA00023239"/>
    </source>
</evidence>
<feature type="binding site" evidence="3">
    <location>
        <position position="330"/>
    </location>
    <ligand>
        <name>CTP</name>
        <dbReference type="ChEBI" id="CHEBI:37563"/>
    </ligand>
</feature>
<dbReference type="HAMAP" id="MF_02225">
    <property type="entry name" value="CoaBC"/>
    <property type="match status" value="1"/>
</dbReference>
<keyword evidence="3 4" id="KW-0288">FMN</keyword>
<dbReference type="EMBL" id="QGKM01000023">
    <property type="protein sequence ID" value="PWQ97698.1"/>
    <property type="molecule type" value="Genomic_DNA"/>
</dbReference>
<dbReference type="GO" id="GO:0004633">
    <property type="term" value="F:phosphopantothenoylcysteine decarboxylase activity"/>
    <property type="evidence" value="ECO:0007669"/>
    <property type="project" value="UniProtKB-UniRule"/>
</dbReference>
<dbReference type="GO" id="GO:0015941">
    <property type="term" value="P:pantothenate catabolic process"/>
    <property type="evidence" value="ECO:0007669"/>
    <property type="project" value="InterPro"/>
</dbReference>
<comment type="catalytic activity">
    <reaction evidence="3 4">
        <text>(R)-4'-phosphopantothenate + L-cysteine + CTP = N-[(R)-4-phosphopantothenoyl]-L-cysteine + CMP + diphosphate + H(+)</text>
        <dbReference type="Rhea" id="RHEA:19397"/>
        <dbReference type="ChEBI" id="CHEBI:10986"/>
        <dbReference type="ChEBI" id="CHEBI:15378"/>
        <dbReference type="ChEBI" id="CHEBI:33019"/>
        <dbReference type="ChEBI" id="CHEBI:35235"/>
        <dbReference type="ChEBI" id="CHEBI:37563"/>
        <dbReference type="ChEBI" id="CHEBI:59458"/>
        <dbReference type="ChEBI" id="CHEBI:60377"/>
        <dbReference type="EC" id="6.3.2.5"/>
    </reaction>
</comment>
<dbReference type="RefSeq" id="WP_109837514.1">
    <property type="nucleotide sequence ID" value="NZ_QGKM01000023.1"/>
</dbReference>
<dbReference type="PANTHER" id="PTHR14359:SF6">
    <property type="entry name" value="PHOSPHOPANTOTHENOYLCYSTEINE DECARBOXYLASE"/>
    <property type="match status" value="1"/>
</dbReference>
<comment type="similarity">
    <text evidence="3 4">In the C-terminal section; belongs to the PPC synthetase family.</text>
</comment>
<dbReference type="SUPFAM" id="SSF102645">
    <property type="entry name" value="CoaB-like"/>
    <property type="match status" value="1"/>
</dbReference>
<evidence type="ECO:0000259" key="6">
    <source>
        <dbReference type="Pfam" id="PF04127"/>
    </source>
</evidence>
<comment type="cofactor">
    <cofactor evidence="3">
        <name>FMN</name>
        <dbReference type="ChEBI" id="CHEBI:58210"/>
    </cofactor>
    <text evidence="3">Binds 1 FMN per subunit.</text>
</comment>
<dbReference type="OrthoDB" id="9802554at2"/>
<comment type="function">
    <text evidence="4">Catalyzes two steps in the biosynthesis of coenzyme A. In the first step cysteine is conjugated to 4'-phosphopantothenate to form 4-phosphopantothenoylcysteine, in the latter compound is decarboxylated to form 4'-phosphopantotheine.</text>
</comment>
<feature type="region of interest" description="Phosphopantothenate--cysteine ligase" evidence="3">
    <location>
        <begin position="198"/>
        <end position="411"/>
    </location>
</feature>
<comment type="caution">
    <text evidence="3">Lacks conserved residue(s) required for the propagation of feature annotation.</text>
</comment>
<keyword evidence="3 4" id="KW-0285">Flavoprotein</keyword>
<feature type="binding site" evidence="3">
    <location>
        <position position="296"/>
    </location>
    <ligand>
        <name>CTP</name>
        <dbReference type="ChEBI" id="CHEBI:37563"/>
    </ligand>
</feature>
<dbReference type="InterPro" id="IPR005252">
    <property type="entry name" value="CoaBC"/>
</dbReference>
<dbReference type="UniPathway" id="UPA00241">
    <property type="reaction ID" value="UER00353"/>
</dbReference>
<dbReference type="InterPro" id="IPR003382">
    <property type="entry name" value="Flavoprotein"/>
</dbReference>
<keyword evidence="3" id="KW-0479">Metal-binding</keyword>
<keyword evidence="3" id="KW-0511">Multifunctional enzyme</keyword>
<feature type="binding site" evidence="3">
    <location>
        <position position="344"/>
    </location>
    <ligand>
        <name>CTP</name>
        <dbReference type="ChEBI" id="CHEBI:37563"/>
    </ligand>
</feature>
<dbReference type="NCBIfam" id="TIGR00521">
    <property type="entry name" value="coaBC_dfp"/>
    <property type="match status" value="1"/>
</dbReference>
<dbReference type="GO" id="GO:0015937">
    <property type="term" value="P:coenzyme A biosynthetic process"/>
    <property type="evidence" value="ECO:0007669"/>
    <property type="project" value="UniProtKB-UniRule"/>
</dbReference>
<comment type="catalytic activity">
    <reaction evidence="3 4">
        <text>N-[(R)-4-phosphopantothenoyl]-L-cysteine + H(+) = (R)-4'-phosphopantetheine + CO2</text>
        <dbReference type="Rhea" id="RHEA:16793"/>
        <dbReference type="ChEBI" id="CHEBI:15378"/>
        <dbReference type="ChEBI" id="CHEBI:16526"/>
        <dbReference type="ChEBI" id="CHEBI:59458"/>
        <dbReference type="ChEBI" id="CHEBI:61723"/>
        <dbReference type="EC" id="4.1.1.36"/>
    </reaction>
</comment>
<evidence type="ECO:0000256" key="3">
    <source>
        <dbReference type="HAMAP-Rule" id="MF_02225"/>
    </source>
</evidence>
<dbReference type="Pfam" id="PF04127">
    <property type="entry name" value="DFP"/>
    <property type="match status" value="1"/>
</dbReference>
<dbReference type="GO" id="GO:0046872">
    <property type="term" value="F:metal ion binding"/>
    <property type="evidence" value="ECO:0007669"/>
    <property type="project" value="UniProtKB-KW"/>
</dbReference>
<comment type="pathway">
    <text evidence="3 4">Cofactor biosynthesis; coenzyme A biosynthesis; CoA from (R)-pantothenate: step 2/5.</text>
</comment>
<feature type="binding site" evidence="3">
    <location>
        <begin position="312"/>
        <end position="315"/>
    </location>
    <ligand>
        <name>CTP</name>
        <dbReference type="ChEBI" id="CHEBI:37563"/>
    </ligand>
</feature>
<evidence type="ECO:0000256" key="1">
    <source>
        <dbReference type="ARBA" id="ARBA00022793"/>
    </source>
</evidence>